<keyword evidence="3" id="KW-1185">Reference proteome</keyword>
<dbReference type="InterPro" id="IPR029063">
    <property type="entry name" value="SAM-dependent_MTases_sf"/>
</dbReference>
<dbReference type="PANTHER" id="PTHR43591:SF24">
    <property type="entry name" value="2-METHOXY-6-POLYPRENYL-1,4-BENZOQUINOL METHYLASE, MITOCHONDRIAL"/>
    <property type="match status" value="1"/>
</dbReference>
<dbReference type="AlphaFoldDB" id="A0A239H362"/>
<gene>
    <name evidence="2" type="ORF">SAMN06295955_104218</name>
</gene>
<evidence type="ECO:0000313" key="3">
    <source>
        <dbReference type="Proteomes" id="UP000198339"/>
    </source>
</evidence>
<evidence type="ECO:0000313" key="2">
    <source>
        <dbReference type="EMBL" id="SNS75622.1"/>
    </source>
</evidence>
<sequence>MPETSAYQVADWNGRNGEQWVANQARLDQMLAVFGDAAIAAAAPAAGDRVLDVGCGAGTTSIALAARVGSRGRVLGVDISEPLIRHARSRAPAGTPLTFELADAGRTALPAQSFDLLFSRFGTMFFDDPAAAFAHMRRALRPGGRLAFVCWRAAAENDWVRLPMGAIRDLVPPPPSPDPEAPGPFSFGDRDRVARILTAAGFADVAIAPFDHELPFGEGATRAAAIDDAVDMAFQVGPLSRALSDQPDAVRAPAAEAVRRAFAARPGERSVMIDGAAWIVTARNPS</sequence>
<organism evidence="2 3">
    <name type="scientific">Sphingopyxis indica</name>
    <dbReference type="NCBI Taxonomy" id="436663"/>
    <lineage>
        <taxon>Bacteria</taxon>
        <taxon>Pseudomonadati</taxon>
        <taxon>Pseudomonadota</taxon>
        <taxon>Alphaproteobacteria</taxon>
        <taxon>Sphingomonadales</taxon>
        <taxon>Sphingomonadaceae</taxon>
        <taxon>Sphingopyxis</taxon>
    </lineage>
</organism>
<dbReference type="GO" id="GO:0008168">
    <property type="term" value="F:methyltransferase activity"/>
    <property type="evidence" value="ECO:0007669"/>
    <property type="project" value="UniProtKB-KW"/>
</dbReference>
<dbReference type="InterPro" id="IPR041698">
    <property type="entry name" value="Methyltransf_25"/>
</dbReference>
<accession>A0A239H362</accession>
<dbReference type="RefSeq" id="WP_089215508.1">
    <property type="nucleotide sequence ID" value="NZ_FZPA01000004.1"/>
</dbReference>
<dbReference type="Gene3D" id="3.40.50.150">
    <property type="entry name" value="Vaccinia Virus protein VP39"/>
    <property type="match status" value="1"/>
</dbReference>
<feature type="domain" description="Methyltransferase" evidence="1">
    <location>
        <begin position="50"/>
        <end position="144"/>
    </location>
</feature>
<dbReference type="OrthoDB" id="9777638at2"/>
<dbReference type="Proteomes" id="UP000198339">
    <property type="component" value="Unassembled WGS sequence"/>
</dbReference>
<evidence type="ECO:0000259" key="1">
    <source>
        <dbReference type="Pfam" id="PF13649"/>
    </source>
</evidence>
<keyword evidence="2" id="KW-0808">Transferase</keyword>
<proteinExistence type="predicted"/>
<dbReference type="CDD" id="cd02440">
    <property type="entry name" value="AdoMet_MTases"/>
    <property type="match status" value="1"/>
</dbReference>
<dbReference type="GO" id="GO:0032259">
    <property type="term" value="P:methylation"/>
    <property type="evidence" value="ECO:0007669"/>
    <property type="project" value="UniProtKB-KW"/>
</dbReference>
<protein>
    <submittedName>
        <fullName evidence="2">Methyltransferase domain-containing protein</fullName>
    </submittedName>
</protein>
<dbReference type="SUPFAM" id="SSF53335">
    <property type="entry name" value="S-adenosyl-L-methionine-dependent methyltransferases"/>
    <property type="match status" value="1"/>
</dbReference>
<dbReference type="Pfam" id="PF13649">
    <property type="entry name" value="Methyltransf_25"/>
    <property type="match status" value="1"/>
</dbReference>
<dbReference type="PANTHER" id="PTHR43591">
    <property type="entry name" value="METHYLTRANSFERASE"/>
    <property type="match status" value="1"/>
</dbReference>
<keyword evidence="2" id="KW-0489">Methyltransferase</keyword>
<name>A0A239H362_9SPHN</name>
<dbReference type="EMBL" id="FZPA01000004">
    <property type="protein sequence ID" value="SNS75622.1"/>
    <property type="molecule type" value="Genomic_DNA"/>
</dbReference>
<reference evidence="2 3" key="1">
    <citation type="submission" date="2017-06" db="EMBL/GenBank/DDBJ databases">
        <authorList>
            <person name="Kim H.J."/>
            <person name="Triplett B.A."/>
        </authorList>
    </citation>
    <scope>NUCLEOTIDE SEQUENCE [LARGE SCALE GENOMIC DNA]</scope>
    <source>
        <strain evidence="2 3">DS15</strain>
    </source>
</reference>